<feature type="compositionally biased region" description="Basic and acidic residues" evidence="1">
    <location>
        <begin position="391"/>
        <end position="421"/>
    </location>
</feature>
<feature type="region of interest" description="Disordered" evidence="1">
    <location>
        <begin position="1791"/>
        <end position="1919"/>
    </location>
</feature>
<feature type="region of interest" description="Disordered" evidence="1">
    <location>
        <begin position="738"/>
        <end position="784"/>
    </location>
</feature>
<evidence type="ECO:0000256" key="1">
    <source>
        <dbReference type="SAM" id="MobiDB-lite"/>
    </source>
</evidence>
<protein>
    <submittedName>
        <fullName evidence="2">Uncharacterized protein</fullName>
    </submittedName>
</protein>
<feature type="compositionally biased region" description="Basic and acidic residues" evidence="1">
    <location>
        <begin position="1282"/>
        <end position="1291"/>
    </location>
</feature>
<feature type="compositionally biased region" description="Acidic residues" evidence="1">
    <location>
        <begin position="799"/>
        <end position="839"/>
    </location>
</feature>
<feature type="compositionally biased region" description="Polar residues" evidence="1">
    <location>
        <begin position="529"/>
        <end position="543"/>
    </location>
</feature>
<feature type="compositionally biased region" description="Polar residues" evidence="1">
    <location>
        <begin position="280"/>
        <end position="293"/>
    </location>
</feature>
<feature type="region of interest" description="Disordered" evidence="1">
    <location>
        <begin position="2068"/>
        <end position="2266"/>
    </location>
</feature>
<feature type="region of interest" description="Disordered" evidence="1">
    <location>
        <begin position="1208"/>
        <end position="1440"/>
    </location>
</feature>
<feature type="compositionally biased region" description="Polar residues" evidence="1">
    <location>
        <begin position="2579"/>
        <end position="2590"/>
    </location>
</feature>
<feature type="compositionally biased region" description="Polar residues" evidence="1">
    <location>
        <begin position="2030"/>
        <end position="2044"/>
    </location>
</feature>
<sequence length="2629" mass="293086">MADSDEGEIDFNLEGMGFTVLDECEEEEGFDLGSEDELGGIVVLDELEDSAETTNETDKSEEMKQSSKSSRVEKKDSNREKRSLSKGSDRSQHRSTRARDSRYQSHTHRSRDSRRSRSPKRHTSSSRHSSSKDHHRSSNRDRKDKSRSSRRSHERSQSRHGSSRHGSKSKSGYRPRDTKKTQHDKKQSESDDEDMKITVFEFPEDNDVKNIDTTELVSVDLYEAGKEGGSSSPQKPATSSEGASVQNEDVSKDKPSNETPKEKISIAVSEKPAAELLMEDTQSNNCKQQQPTPSKKVELILKKLPKSVEKELEEKGHVVDKEGNNTVSTGKDSRDSSEKSSKESPAVKPVSDGTQSISQDSSVEKDNSNSNRTISKEISVVENNSESSEVLSKDAQAEKDSSDSIKSKDASSDKDIDKVASKIDVSPSTDTLTDLDKAPDEAPDSPEVICWEETPEVIEVSDDDIEEFYMQADADTELVTEVKKEDLSSETEKNEDAEEINTSLMDTLDSTTESNVEVAEAVEALDEPSTLSEDLHSSANIEQTLLAKEVNSSATEAQESPSVEQPSETVEDDKNDDAVVCISEDSVSVVHVNAEQSHLSTKADILAGIPDAVVVTSSREDEINQPKDAGHKKSSDTVREGAYKRGERVIGIENFNEKVMSENEESKTTEVEWCEVIDSDEDEEEDIQITAVDEVDVSVGNASSTADLVTVDVDQEGEEDEMQINADDMLEDQMITNRENSEELSLEKEVVDEEEMDLVELDNLEEDEQEKDEDNTNVEDCGEIDEDAFKAMLELEGLVDLDDIQDDEKSDLEEDNEGEGFDIGSDEELEEGNDEDDDVVVIGVEEGVPHGKATPKATDKSTKPTSAKSSKKNSVDVKKQVQQTDSDKVDTELQDVEEICSSEDEQSFHHEAFSDDEQPVAVEDVSFEYVEMFDNNKGDDEELVDIDTLDDAGIDHKLRAKAERIKIKKKFKDWEVPDFNEEHTEALLSSLKVPVKLSKFRLAELLNESGLKLLDQVGTFSAQIYKGDGLMFGDLTIRDFNPDVMINTFAGFLQKTKEADLDASQTFKFLTGVVVKGVIMIHSLPSNVTDIALKRIFPGCEKIVMPKDYRGEDTSLALVIYDNQTQVKHILQSKFQIKKRIIVHYDEICTMTSKEKWGEHFEKSSTKSQSDKKEENKDKTKSDSKTEDPLEAQLMKDVQLQLKLLKEQSGKQDEHSKKQKEQPKHQDGSAPRTINVMSSGMTVTIAGGDKNTDKETLMPPPTDTSGKGVPAFKITKTSTKRKSMEDYEKMRSPLSNLDQTQTNKGRGRSRQASARDGKEAQRGREANDDRRKEVQKGKDGRNEVKSGRDSSKGGDKGKEGSDRALRSDERSRSKDSGSSERSSRSSDRKTRSSNHNSSRSERENSSERNRRSRERTERRSKWDGGEMDDSMVIDSEASGTGRQILVEMPGSGGQIMEIGATPELVVQSVTCVPIDAVDNMPIPELPEGMQIPEGGLIVEREISFSNQPAGTPEDVFTGNQFKDDFRNPRVPAQSVQAPIMSSSVALQGPPGMGPPSQVVLPGQHVLQQGTNVIVPTSIAIQTLTSVPPPQIQMAPFGASAPVRLPVQNPLVPVQQQVLQHQISNQPGNQAFGVGTNPVPASVNVSLVSGKPVVMTIPPTGQNVQGSMPVVTSSVSTVQTLRSGSRPQQTKAPASTRVLVPIAKQSTITTAPSSAAIVKTQVNPTVTVRASNQVTVSVTQSTPSIRAAVPVSQPQPVQPVLQTRQLLQQQQATLQQKQVILQQQQHLQQPRQPVQAQQIRQQQPRQTLQTQQPLQGVQQQTRQPFQQQQRHPLQQQARKPLQQQTRQPLQQQQTRQPLQQQTRQPLQQQSIQPLQQQTRQPLQQQTRQPLQQQQMRQPLQQQPRQPLQHQQPRLSMTQQDHLKQKIMPLPTSQAHTPSTTSVPTKTTSAAHQMSAVALQSSQLRNIKKAIIEQKKKLKETLKEQQKSGLHATPDFQSQPVKYVAPVCLSSTPSTSSIVTTQPSQTTQSSQNAPGNTNLLSLPIRNTPSVGQPIEVIQSKDQIRQKIDAAKWSKELKDREEKAKAEKERIQREKEAKDRLLKEKAEKDRIQREKEQKEREEREKKRREREEKARQEEKIRLEKERKEKIEREKKEKMEKERKMLERQERERRNREELLKAERQREERRRKMEAEKRKKESSVSNTGGISPQTLYYLQQQKKRKTSRGARSRSRSSDSDMSSITSSSSDSDSMRDIEDSEKTLRKSRKMRMMIEKMDYAEEKRRLRKEREKLAKQGQGNYTGKGNVMGKGNMTGKGYMMGKGSNIMGKGSNMMGKGSNTKGKGNMMGTGSDMMGKSNITGKGNMMGTAHPSTTVELTLEERISKQRKRNAELQKVNSIGEFLKNLGGDGDQQSVDFSDEDTSSRAERKLLMSKYPLIPGLNNEPLQFEGKMDASRTVVRNEFSLMRNKPNQTSQGSDTQGKFGSSGIPGASQKATVPNKSYQSWDNSANVQGQGQPAAKNVTQSQQNFNRPGMKPQGQGHNRPGVKHQGQGQNQPLQMQQGGYAYAGFQQQQTSLQQRQNQGPNQSNLSSAAETRTGAEPRTKHIRLVQSHQVNASTEISTAEAPQVNSQIR</sequence>
<feature type="compositionally biased region" description="Basic and acidic residues" evidence="1">
    <location>
        <begin position="873"/>
        <end position="891"/>
    </location>
</feature>
<accession>A0AA89BXV1</accession>
<feature type="compositionally biased region" description="Basic and acidic residues" evidence="1">
    <location>
        <begin position="130"/>
        <end position="147"/>
    </location>
</feature>
<feature type="compositionally biased region" description="Polar residues" evidence="1">
    <location>
        <begin position="352"/>
        <end position="361"/>
    </location>
</feature>
<feature type="compositionally biased region" description="Basic and acidic residues" evidence="1">
    <location>
        <begin position="1208"/>
        <end position="1227"/>
    </location>
</feature>
<comment type="caution">
    <text evidence="2">The sequence shown here is derived from an EMBL/GenBank/DDBJ whole genome shotgun (WGS) entry which is preliminary data.</text>
</comment>
<reference evidence="2" key="1">
    <citation type="submission" date="2019-08" db="EMBL/GenBank/DDBJ databases">
        <title>The improved chromosome-level genome for the pearl oyster Pinctada fucata martensii using PacBio sequencing and Hi-C.</title>
        <authorList>
            <person name="Zheng Z."/>
        </authorList>
    </citation>
    <scope>NUCLEOTIDE SEQUENCE</scope>
    <source>
        <strain evidence="2">ZZ-2019</strain>
        <tissue evidence="2">Adductor muscle</tissue>
    </source>
</reference>
<feature type="compositionally biased region" description="Polar residues" evidence="1">
    <location>
        <begin position="2606"/>
        <end position="2617"/>
    </location>
</feature>
<feature type="compositionally biased region" description="Acidic residues" evidence="1">
    <location>
        <begin position="750"/>
        <end position="784"/>
    </location>
</feature>
<feature type="compositionally biased region" description="Polar residues" evidence="1">
    <location>
        <begin position="229"/>
        <end position="248"/>
    </location>
</feature>
<feature type="compositionally biased region" description="Basic residues" evidence="1">
    <location>
        <begin position="2217"/>
        <end position="2230"/>
    </location>
</feature>
<feature type="compositionally biased region" description="Low complexity" evidence="1">
    <location>
        <begin position="2235"/>
        <end position="2247"/>
    </location>
</feature>
<feature type="compositionally biased region" description="Basic and acidic residues" evidence="1">
    <location>
        <begin position="331"/>
        <end position="342"/>
    </location>
</feature>
<feature type="compositionally biased region" description="Basic and acidic residues" evidence="1">
    <location>
        <begin position="2248"/>
        <end position="2260"/>
    </location>
</feature>
<feature type="compositionally biased region" description="Basic and acidic residues" evidence="1">
    <location>
        <begin position="249"/>
        <end position="264"/>
    </location>
</feature>
<feature type="compositionally biased region" description="Low complexity" evidence="1">
    <location>
        <begin position="380"/>
        <end position="390"/>
    </location>
</feature>
<feature type="compositionally biased region" description="Low complexity" evidence="1">
    <location>
        <begin position="2010"/>
        <end position="2029"/>
    </location>
</feature>
<feature type="compositionally biased region" description="Basic and acidic residues" evidence="1">
    <location>
        <begin position="1313"/>
        <end position="1390"/>
    </location>
</feature>
<proteinExistence type="predicted"/>
<feature type="compositionally biased region" description="Polar residues" evidence="1">
    <location>
        <begin position="500"/>
        <end position="515"/>
    </location>
</feature>
<feature type="compositionally biased region" description="Basic and acidic residues" evidence="1">
    <location>
        <begin position="2068"/>
        <end position="2198"/>
    </location>
</feature>
<feature type="compositionally biased region" description="Low complexity" evidence="1">
    <location>
        <begin position="840"/>
        <end position="856"/>
    </location>
</feature>
<feature type="compositionally biased region" description="Basic and acidic residues" evidence="1">
    <location>
        <begin position="56"/>
        <end position="103"/>
    </location>
</feature>
<feature type="region of interest" description="Disordered" evidence="1">
    <location>
        <begin position="2010"/>
        <end position="2044"/>
    </location>
</feature>
<evidence type="ECO:0000313" key="2">
    <source>
        <dbReference type="EMBL" id="KAK3091588.1"/>
    </source>
</evidence>
<dbReference type="Proteomes" id="UP001186944">
    <property type="component" value="Unassembled WGS sequence"/>
</dbReference>
<gene>
    <name evidence="2" type="ORF">FSP39_020987</name>
</gene>
<feature type="region of interest" description="Disordered" evidence="1">
    <location>
        <begin position="799"/>
        <end position="892"/>
    </location>
</feature>
<feature type="compositionally biased region" description="Acidic residues" evidence="1">
    <location>
        <begin position="27"/>
        <end position="38"/>
    </location>
</feature>
<feature type="compositionally biased region" description="Basic and acidic residues" evidence="1">
    <location>
        <begin position="295"/>
        <end position="323"/>
    </location>
</feature>
<feature type="compositionally biased region" description="Polar residues" evidence="1">
    <location>
        <begin position="550"/>
        <end position="568"/>
    </location>
</feature>
<feature type="region of interest" description="Disordered" evidence="1">
    <location>
        <begin position="2455"/>
        <end position="2629"/>
    </location>
</feature>
<evidence type="ECO:0000313" key="3">
    <source>
        <dbReference type="Proteomes" id="UP001186944"/>
    </source>
</evidence>
<feature type="compositionally biased region" description="Low complexity" evidence="1">
    <location>
        <begin position="1791"/>
        <end position="1913"/>
    </location>
</feature>
<feature type="region of interest" description="Disordered" evidence="1">
    <location>
        <begin position="27"/>
        <end position="454"/>
    </location>
</feature>
<feature type="region of interest" description="Disordered" evidence="1">
    <location>
        <begin position="617"/>
        <end position="644"/>
    </location>
</feature>
<feature type="compositionally biased region" description="Basic and acidic residues" evidence="1">
    <location>
        <begin position="174"/>
        <end position="189"/>
    </location>
</feature>
<feature type="region of interest" description="Disordered" evidence="1">
    <location>
        <begin position="1159"/>
        <end position="1191"/>
    </location>
</feature>
<feature type="compositionally biased region" description="Basic and acidic residues" evidence="1">
    <location>
        <begin position="739"/>
        <end position="749"/>
    </location>
</feature>
<name>A0AA89BXV1_PINIB</name>
<dbReference type="EMBL" id="VSWD01000010">
    <property type="protein sequence ID" value="KAK3091588.1"/>
    <property type="molecule type" value="Genomic_DNA"/>
</dbReference>
<keyword evidence="3" id="KW-1185">Reference proteome</keyword>
<feature type="compositionally biased region" description="Basic and acidic residues" evidence="1">
    <location>
        <begin position="1398"/>
        <end position="1424"/>
    </location>
</feature>
<feature type="compositionally biased region" description="Low complexity" evidence="1">
    <location>
        <begin position="2545"/>
        <end position="2578"/>
    </location>
</feature>
<feature type="compositionally biased region" description="Basic and acidic residues" evidence="1">
    <location>
        <begin position="480"/>
        <end position="494"/>
    </location>
</feature>
<feature type="compositionally biased region" description="Polar residues" evidence="1">
    <location>
        <begin position="2465"/>
        <end position="2479"/>
    </location>
</feature>
<feature type="compositionally biased region" description="Polar residues" evidence="1">
    <location>
        <begin position="2199"/>
        <end position="2216"/>
    </location>
</feature>
<organism evidence="2 3">
    <name type="scientific">Pinctada imbricata</name>
    <name type="common">Atlantic pearl-oyster</name>
    <name type="synonym">Pinctada martensii</name>
    <dbReference type="NCBI Taxonomy" id="66713"/>
    <lineage>
        <taxon>Eukaryota</taxon>
        <taxon>Metazoa</taxon>
        <taxon>Spiralia</taxon>
        <taxon>Lophotrochozoa</taxon>
        <taxon>Mollusca</taxon>
        <taxon>Bivalvia</taxon>
        <taxon>Autobranchia</taxon>
        <taxon>Pteriomorphia</taxon>
        <taxon>Pterioida</taxon>
        <taxon>Pterioidea</taxon>
        <taxon>Pteriidae</taxon>
        <taxon>Pinctada</taxon>
    </lineage>
</organism>
<feature type="compositionally biased region" description="Basic residues" evidence="1">
    <location>
        <begin position="161"/>
        <end position="173"/>
    </location>
</feature>
<feature type="region of interest" description="Disordered" evidence="1">
    <location>
        <begin position="480"/>
        <end position="578"/>
    </location>
</feature>
<feature type="compositionally biased region" description="Basic and acidic residues" evidence="1">
    <location>
        <begin position="618"/>
        <end position="644"/>
    </location>
</feature>
<feature type="compositionally biased region" description="Polar residues" evidence="1">
    <location>
        <begin position="1293"/>
        <end position="1304"/>
    </location>
</feature>
<feature type="compositionally biased region" description="Basic residues" evidence="1">
    <location>
        <begin position="105"/>
        <end position="125"/>
    </location>
</feature>
<feature type="compositionally biased region" description="Basic and acidic residues" evidence="1">
    <location>
        <begin position="1159"/>
        <end position="1188"/>
    </location>
</feature>
<feature type="compositionally biased region" description="Polar residues" evidence="1">
    <location>
        <begin position="2489"/>
        <end position="2526"/>
    </location>
</feature>